<dbReference type="Gene3D" id="3.80.10.10">
    <property type="entry name" value="Ribonuclease Inhibitor"/>
    <property type="match status" value="1"/>
</dbReference>
<proteinExistence type="predicted"/>
<feature type="compositionally biased region" description="Acidic residues" evidence="1">
    <location>
        <begin position="591"/>
        <end position="609"/>
    </location>
</feature>
<dbReference type="OrthoDB" id="3543113at2759"/>
<feature type="region of interest" description="Disordered" evidence="1">
    <location>
        <begin position="582"/>
        <end position="609"/>
    </location>
</feature>
<comment type="caution">
    <text evidence="2">The sequence shown here is derived from an EMBL/GenBank/DDBJ whole genome shotgun (WGS) entry which is preliminary data.</text>
</comment>
<keyword evidence="3" id="KW-1185">Reference proteome</keyword>
<dbReference type="EMBL" id="JH711577">
    <property type="protein sequence ID" value="EIW81768.1"/>
    <property type="molecule type" value="Genomic_DNA"/>
</dbReference>
<sequence length="609" mass="69290">MSRIRVARVNLQMIAPQSLPQFLTPGLIVAHGHVLAAIAMHRALQVTELLQLIFSDFNKGCTQFNGGLQGNPTLAALARTCCAFKEPALDALWECIITLDPFLRCLPEDAWHFVDAGVPDYAPKRTPKVMATPSRHFTVADWEILRKYTYRVRKLSEQPFMKLCSAALLELSLGPHDMFPLLPRLKGIHWSDVSKEDISYLPLFLTPTLEDLSISFHRIYGRGVERIEPVLSSLGDLCPDVKYAHIYGYEEADEGAEMLSRSLHHWKTLETVHTGELMDDGIVYLGSLPNLRTMSFTMRPHTSFYNLRSRIIDKPFEALTSLVAELNDLDGLVDFISHMELSLTDIELHVSDTFFCAGRVEDVIKALAKHGTRPLKTFFMIDSDYDGVPAFESKFVVRNHLLAIDSFRPLFKFTHLEILHVNMICCLELNDQGLIELALALPFLRDLSLNAEYGWRTFSKVTFYGLYTVIHLCPRLRSLGIELDALAINSTRPSADLPEHLQNFPEPKANTAITFLVVGDSLIEDPATVAQRLYAVMPKLKKIKAWSTKWAKWDEMDRILMRNMFKPRWAEVQRGLRRLRKPHLAHRGEASDDNDDSDEENEQDDMSID</sequence>
<reference evidence="3" key="1">
    <citation type="journal article" date="2012" name="Science">
        <title>The Paleozoic origin of enzymatic lignin decomposition reconstructed from 31 fungal genomes.</title>
        <authorList>
            <person name="Floudas D."/>
            <person name="Binder M."/>
            <person name="Riley R."/>
            <person name="Barry K."/>
            <person name="Blanchette R.A."/>
            <person name="Henrissat B."/>
            <person name="Martinez A.T."/>
            <person name="Otillar R."/>
            <person name="Spatafora J.W."/>
            <person name="Yadav J.S."/>
            <person name="Aerts A."/>
            <person name="Benoit I."/>
            <person name="Boyd A."/>
            <person name="Carlson A."/>
            <person name="Copeland A."/>
            <person name="Coutinho P.M."/>
            <person name="de Vries R.P."/>
            <person name="Ferreira P."/>
            <person name="Findley K."/>
            <person name="Foster B."/>
            <person name="Gaskell J."/>
            <person name="Glotzer D."/>
            <person name="Gorecki P."/>
            <person name="Heitman J."/>
            <person name="Hesse C."/>
            <person name="Hori C."/>
            <person name="Igarashi K."/>
            <person name="Jurgens J.A."/>
            <person name="Kallen N."/>
            <person name="Kersten P."/>
            <person name="Kohler A."/>
            <person name="Kuees U."/>
            <person name="Kumar T.K.A."/>
            <person name="Kuo A."/>
            <person name="LaButti K."/>
            <person name="Larrondo L.F."/>
            <person name="Lindquist E."/>
            <person name="Ling A."/>
            <person name="Lombard V."/>
            <person name="Lucas S."/>
            <person name="Lundell T."/>
            <person name="Martin R."/>
            <person name="McLaughlin D.J."/>
            <person name="Morgenstern I."/>
            <person name="Morin E."/>
            <person name="Murat C."/>
            <person name="Nagy L.G."/>
            <person name="Nolan M."/>
            <person name="Ohm R.A."/>
            <person name="Patyshakuliyeva A."/>
            <person name="Rokas A."/>
            <person name="Ruiz-Duenas F.J."/>
            <person name="Sabat G."/>
            <person name="Salamov A."/>
            <person name="Samejima M."/>
            <person name="Schmutz J."/>
            <person name="Slot J.C."/>
            <person name="St John F."/>
            <person name="Stenlid J."/>
            <person name="Sun H."/>
            <person name="Sun S."/>
            <person name="Syed K."/>
            <person name="Tsang A."/>
            <person name="Wiebenga A."/>
            <person name="Young D."/>
            <person name="Pisabarro A."/>
            <person name="Eastwood D.C."/>
            <person name="Martin F."/>
            <person name="Cullen D."/>
            <person name="Grigoriev I.V."/>
            <person name="Hibbett D.S."/>
        </authorList>
    </citation>
    <scope>NUCLEOTIDE SEQUENCE [LARGE SCALE GENOMIC DNA]</scope>
    <source>
        <strain evidence="3">RWD-64-598 SS2</strain>
    </source>
</reference>
<dbReference type="SUPFAM" id="SSF52047">
    <property type="entry name" value="RNI-like"/>
    <property type="match status" value="1"/>
</dbReference>
<evidence type="ECO:0000256" key="1">
    <source>
        <dbReference type="SAM" id="MobiDB-lite"/>
    </source>
</evidence>
<organism evidence="2 3">
    <name type="scientific">Coniophora puteana (strain RWD-64-598)</name>
    <name type="common">Brown rot fungus</name>
    <dbReference type="NCBI Taxonomy" id="741705"/>
    <lineage>
        <taxon>Eukaryota</taxon>
        <taxon>Fungi</taxon>
        <taxon>Dikarya</taxon>
        <taxon>Basidiomycota</taxon>
        <taxon>Agaricomycotina</taxon>
        <taxon>Agaricomycetes</taxon>
        <taxon>Agaricomycetidae</taxon>
        <taxon>Boletales</taxon>
        <taxon>Coniophorineae</taxon>
        <taxon>Coniophoraceae</taxon>
        <taxon>Coniophora</taxon>
    </lineage>
</organism>
<dbReference type="Proteomes" id="UP000053558">
    <property type="component" value="Unassembled WGS sequence"/>
</dbReference>
<name>A0A5M3MRI3_CONPW</name>
<dbReference type="RefSeq" id="XP_007767651.1">
    <property type="nucleotide sequence ID" value="XM_007769461.1"/>
</dbReference>
<gene>
    <name evidence="2" type="ORF">CONPUDRAFT_143463</name>
</gene>
<dbReference type="KEGG" id="cput:CONPUDRAFT_143463"/>
<dbReference type="AlphaFoldDB" id="A0A5M3MRI3"/>
<dbReference type="InterPro" id="IPR032675">
    <property type="entry name" value="LRR_dom_sf"/>
</dbReference>
<dbReference type="GeneID" id="19201847"/>
<protein>
    <recommendedName>
        <fullName evidence="4">F-box domain-containing protein</fullName>
    </recommendedName>
</protein>
<dbReference type="OMA" id="MICCLEL"/>
<evidence type="ECO:0000313" key="3">
    <source>
        <dbReference type="Proteomes" id="UP000053558"/>
    </source>
</evidence>
<evidence type="ECO:0008006" key="4">
    <source>
        <dbReference type="Google" id="ProtNLM"/>
    </source>
</evidence>
<evidence type="ECO:0000313" key="2">
    <source>
        <dbReference type="EMBL" id="EIW81768.1"/>
    </source>
</evidence>
<accession>A0A5M3MRI3</accession>